<protein>
    <submittedName>
        <fullName evidence="1">Uncharacterized protein</fullName>
    </submittedName>
</protein>
<evidence type="ECO:0000313" key="1">
    <source>
        <dbReference type="EMBL" id="AYV81796.1"/>
    </source>
</evidence>
<proteinExistence type="predicted"/>
<reference evidence="1" key="1">
    <citation type="submission" date="2018-10" db="EMBL/GenBank/DDBJ databases">
        <title>Hidden diversity of soil giant viruses.</title>
        <authorList>
            <person name="Schulz F."/>
            <person name="Alteio L."/>
            <person name="Goudeau D."/>
            <person name="Ryan E.M."/>
            <person name="Malmstrom R.R."/>
            <person name="Blanchard J."/>
            <person name="Woyke T."/>
        </authorList>
    </citation>
    <scope>NUCLEOTIDE SEQUENCE</scope>
    <source>
        <strain evidence="1">HAV1</strain>
    </source>
</reference>
<dbReference type="EMBL" id="MK072304">
    <property type="protein sequence ID" value="AYV81796.1"/>
    <property type="molecule type" value="Genomic_DNA"/>
</dbReference>
<gene>
    <name evidence="1" type="ORF">Harvfovirus62_9</name>
</gene>
<organism evidence="1">
    <name type="scientific">Harvfovirus sp</name>
    <dbReference type="NCBI Taxonomy" id="2487768"/>
    <lineage>
        <taxon>Viruses</taxon>
        <taxon>Varidnaviria</taxon>
        <taxon>Bamfordvirae</taxon>
        <taxon>Nucleocytoviricota</taxon>
        <taxon>Megaviricetes</taxon>
        <taxon>Imitervirales</taxon>
        <taxon>Mimiviridae</taxon>
        <taxon>Klosneuvirinae</taxon>
    </lineage>
</organism>
<accession>A0A3G5A3K2</accession>
<sequence>MSHIFTELSTLSSLKTLSLTHRSHDEIIYETTEPPPYELKSYLEKNYPNMFHIKTFQLLQLGKKPFYVKEYSTGTTEFKCTPKKFLCQAIRYYQKDPPGTLDLKFTDEQQTATYDHPLNFDS</sequence>
<name>A0A3G5A3K2_9VIRU</name>